<dbReference type="EMBL" id="CAJVQC010037169">
    <property type="protein sequence ID" value="CAG8763096.1"/>
    <property type="molecule type" value="Genomic_DNA"/>
</dbReference>
<evidence type="ECO:0000313" key="1">
    <source>
        <dbReference type="EMBL" id="CAG8763096.1"/>
    </source>
</evidence>
<accession>A0ACA9QTP7</accession>
<dbReference type="Proteomes" id="UP000789920">
    <property type="component" value="Unassembled WGS sequence"/>
</dbReference>
<gene>
    <name evidence="1" type="ORF">RPERSI_LOCUS15465</name>
</gene>
<name>A0ACA9QTP7_9GLOM</name>
<sequence length="512" mass="58350">YTTGGKITGISHLHVSGTGGESKYGVISQFPVIDSPEDPLNFNNINSERSFEHFEVGYAKFGLKRYNITVELAASKRAGLHRYTFPPTKNNVKILIDLPHNLNVPSYAYTHQYLGGAIQSISFNQVKGAGRYSGGWNQGGPYIVYFCSQFNVDAIEFATWTGDNPYYQGQIYFDGNTYFGKINGAILTFNATENPVITSRVGISFISANQACVNAESEIPDWNFEKTRQETVNAWQTELEKIYVEGGTDEFKTIFYSSLYRTMIMPSDRTGENPKWRSFDKNGDLIPHYGDFYAIWDTFRTTNPLFTLFQQKRAVDIVRSLIDIYQNEGYMPDGRSGLANGITQGGSNGDMLVVETYLKKLGMDIIDWDLAYEALIKDAEVDPVPENRGLFEGRFLLSYYKSLGYIPILDEYKYMYGFSPCSRTIEYSANDYSISLIAKELGKHDDYIKYIKRASYWENLWNPNITFNGAKGFMMPRYKNGTYQKLDILGEDGVRYAFYEATPWEYSLDIPF</sequence>
<organism evidence="1 2">
    <name type="scientific">Racocetra persica</name>
    <dbReference type="NCBI Taxonomy" id="160502"/>
    <lineage>
        <taxon>Eukaryota</taxon>
        <taxon>Fungi</taxon>
        <taxon>Fungi incertae sedis</taxon>
        <taxon>Mucoromycota</taxon>
        <taxon>Glomeromycotina</taxon>
        <taxon>Glomeromycetes</taxon>
        <taxon>Diversisporales</taxon>
        <taxon>Gigasporaceae</taxon>
        <taxon>Racocetra</taxon>
    </lineage>
</organism>
<comment type="caution">
    <text evidence="1">The sequence shown here is derived from an EMBL/GenBank/DDBJ whole genome shotgun (WGS) entry which is preliminary data.</text>
</comment>
<feature type="non-terminal residue" evidence="1">
    <location>
        <position position="1"/>
    </location>
</feature>
<protein>
    <submittedName>
        <fullName evidence="1">15568_t:CDS:1</fullName>
    </submittedName>
</protein>
<feature type="non-terminal residue" evidence="1">
    <location>
        <position position="512"/>
    </location>
</feature>
<proteinExistence type="predicted"/>
<evidence type="ECO:0000313" key="2">
    <source>
        <dbReference type="Proteomes" id="UP000789920"/>
    </source>
</evidence>
<keyword evidence="2" id="KW-1185">Reference proteome</keyword>
<reference evidence="1" key="1">
    <citation type="submission" date="2021-06" db="EMBL/GenBank/DDBJ databases">
        <authorList>
            <person name="Kallberg Y."/>
            <person name="Tangrot J."/>
            <person name="Rosling A."/>
        </authorList>
    </citation>
    <scope>NUCLEOTIDE SEQUENCE</scope>
    <source>
        <strain evidence="1">MA461A</strain>
    </source>
</reference>